<keyword evidence="5" id="KW-0539">Nucleus</keyword>
<keyword evidence="2" id="KW-0479">Metal-binding</keyword>
<evidence type="ECO:0000256" key="7">
    <source>
        <dbReference type="SAM" id="MobiDB-lite"/>
    </source>
</evidence>
<sequence length="296" mass="32568">MVKIIEDQCPSEASSISAIPSNMIPNQPLKASSQTESSSPGRILLDLKLFNNNNDSTRESMKELNFFNPMNTSSSHDHSKESGDEGDDHETSREKRSGKSRVFSCNYCKREFTTSQALGGHQNAHKQERAMAKRRNQGIDNVDRHNFGHPPHYPYYTCPTYSQPFYGSLINRSPLSVKYESMIHKPSYNSLTSSTGFHGFGHNWPRPAMVNPPPPSPLAIHYPPPMNINGRFGISGPSNPSRLEEIVAPRTGFGDASSLPNYIAINKPAGTDSLQSSNPSGSDQCDASGIDLSLKL</sequence>
<feature type="compositionally biased region" description="Low complexity" evidence="7">
    <location>
        <begin position="10"/>
        <end position="21"/>
    </location>
</feature>
<dbReference type="GO" id="GO:0005634">
    <property type="term" value="C:nucleus"/>
    <property type="evidence" value="ECO:0007669"/>
    <property type="project" value="UniProtKB-SubCell"/>
</dbReference>
<dbReference type="AlphaFoldDB" id="A0A1R3KX07"/>
<keyword evidence="10" id="KW-1185">Reference proteome</keyword>
<evidence type="ECO:0000256" key="4">
    <source>
        <dbReference type="ARBA" id="ARBA00022833"/>
    </source>
</evidence>
<dbReference type="PANTHER" id="PTHR47287:SF9">
    <property type="entry name" value="ZINC FINGER PROTEIN 4-LIKE"/>
    <property type="match status" value="1"/>
</dbReference>
<accession>A0A1R3KX07</accession>
<dbReference type="Proteomes" id="UP000188268">
    <property type="component" value="Unassembled WGS sequence"/>
</dbReference>
<dbReference type="PROSITE" id="PS50157">
    <property type="entry name" value="ZINC_FINGER_C2H2_2"/>
    <property type="match status" value="1"/>
</dbReference>
<feature type="region of interest" description="Disordered" evidence="7">
    <location>
        <begin position="67"/>
        <end position="97"/>
    </location>
</feature>
<dbReference type="InterPro" id="IPR013087">
    <property type="entry name" value="Znf_C2H2_type"/>
</dbReference>
<evidence type="ECO:0000313" key="9">
    <source>
        <dbReference type="EMBL" id="OMP11644.1"/>
    </source>
</evidence>
<dbReference type="OrthoDB" id="990192at2759"/>
<feature type="compositionally biased region" description="Polar residues" evidence="7">
    <location>
        <begin position="272"/>
        <end position="285"/>
    </location>
</feature>
<feature type="compositionally biased region" description="Polar residues" evidence="7">
    <location>
        <begin position="23"/>
        <end position="40"/>
    </location>
</feature>
<feature type="compositionally biased region" description="Basic and acidic residues" evidence="7">
    <location>
        <begin position="75"/>
        <end position="97"/>
    </location>
</feature>
<gene>
    <name evidence="9" type="ORF">CCACVL1_00368</name>
</gene>
<organism evidence="9 10">
    <name type="scientific">Corchorus capsularis</name>
    <name type="common">Jute</name>
    <dbReference type="NCBI Taxonomy" id="210143"/>
    <lineage>
        <taxon>Eukaryota</taxon>
        <taxon>Viridiplantae</taxon>
        <taxon>Streptophyta</taxon>
        <taxon>Embryophyta</taxon>
        <taxon>Tracheophyta</taxon>
        <taxon>Spermatophyta</taxon>
        <taxon>Magnoliopsida</taxon>
        <taxon>eudicotyledons</taxon>
        <taxon>Gunneridae</taxon>
        <taxon>Pentapetalae</taxon>
        <taxon>rosids</taxon>
        <taxon>malvids</taxon>
        <taxon>Malvales</taxon>
        <taxon>Malvaceae</taxon>
        <taxon>Grewioideae</taxon>
        <taxon>Apeibeae</taxon>
        <taxon>Corchorus</taxon>
    </lineage>
</organism>
<dbReference type="PANTHER" id="PTHR47287">
    <property type="entry name" value="C2H2 AND C2HC ZINC FINGERS SUPERFAMILY PROTEIN"/>
    <property type="match status" value="1"/>
</dbReference>
<dbReference type="SUPFAM" id="SSF57667">
    <property type="entry name" value="beta-beta-alpha zinc fingers"/>
    <property type="match status" value="1"/>
</dbReference>
<feature type="region of interest" description="Disordered" evidence="7">
    <location>
        <begin position="268"/>
        <end position="296"/>
    </location>
</feature>
<feature type="domain" description="C2H2-type" evidence="8">
    <location>
        <begin position="103"/>
        <end position="130"/>
    </location>
</feature>
<dbReference type="InterPro" id="IPR044246">
    <property type="entry name" value="ZFP3-like"/>
</dbReference>
<dbReference type="Gramene" id="OMP11644">
    <property type="protein sequence ID" value="OMP11644"/>
    <property type="gene ID" value="CCACVL1_00368"/>
</dbReference>
<dbReference type="GO" id="GO:0009788">
    <property type="term" value="P:negative regulation of abscisic acid-activated signaling pathway"/>
    <property type="evidence" value="ECO:0007669"/>
    <property type="project" value="InterPro"/>
</dbReference>
<reference evidence="9 10" key="1">
    <citation type="submission" date="2013-09" db="EMBL/GenBank/DDBJ databases">
        <title>Corchorus capsularis genome sequencing.</title>
        <authorList>
            <person name="Alam M."/>
            <person name="Haque M.S."/>
            <person name="Islam M.S."/>
            <person name="Emdad E.M."/>
            <person name="Islam M.M."/>
            <person name="Ahmed B."/>
            <person name="Halim A."/>
            <person name="Hossen Q.M.M."/>
            <person name="Hossain M.Z."/>
            <person name="Ahmed R."/>
            <person name="Khan M.M."/>
            <person name="Islam R."/>
            <person name="Rashid M.M."/>
            <person name="Khan S.A."/>
            <person name="Rahman M.S."/>
            <person name="Alam M."/>
        </authorList>
    </citation>
    <scope>NUCLEOTIDE SEQUENCE [LARGE SCALE GENOMIC DNA]</scope>
    <source>
        <strain evidence="10">cv. CVL-1</strain>
        <tissue evidence="9">Whole seedling</tissue>
    </source>
</reference>
<name>A0A1R3KX07_COCAP</name>
<feature type="region of interest" description="Disordered" evidence="7">
    <location>
        <begin position="1"/>
        <end position="40"/>
    </location>
</feature>
<evidence type="ECO:0000259" key="8">
    <source>
        <dbReference type="PROSITE" id="PS50157"/>
    </source>
</evidence>
<evidence type="ECO:0000256" key="3">
    <source>
        <dbReference type="ARBA" id="ARBA00022771"/>
    </source>
</evidence>
<evidence type="ECO:0000256" key="2">
    <source>
        <dbReference type="ARBA" id="ARBA00022723"/>
    </source>
</evidence>
<keyword evidence="3 6" id="KW-0863">Zinc-finger</keyword>
<dbReference type="PROSITE" id="PS00028">
    <property type="entry name" value="ZINC_FINGER_C2H2_1"/>
    <property type="match status" value="1"/>
</dbReference>
<dbReference type="InterPro" id="IPR036236">
    <property type="entry name" value="Znf_C2H2_sf"/>
</dbReference>
<protein>
    <recommendedName>
        <fullName evidence="8">C2H2-type domain-containing protein</fullName>
    </recommendedName>
</protein>
<dbReference type="Gene3D" id="3.30.160.60">
    <property type="entry name" value="Classic Zinc Finger"/>
    <property type="match status" value="1"/>
</dbReference>
<evidence type="ECO:0000256" key="1">
    <source>
        <dbReference type="ARBA" id="ARBA00004123"/>
    </source>
</evidence>
<evidence type="ECO:0000256" key="6">
    <source>
        <dbReference type="PROSITE-ProRule" id="PRU00042"/>
    </source>
</evidence>
<evidence type="ECO:0000313" key="10">
    <source>
        <dbReference type="Proteomes" id="UP000188268"/>
    </source>
</evidence>
<dbReference type="STRING" id="210143.A0A1R3KX07"/>
<comment type="caution">
    <text evidence="9">The sequence shown here is derived from an EMBL/GenBank/DDBJ whole genome shotgun (WGS) entry which is preliminary data.</text>
</comment>
<proteinExistence type="predicted"/>
<dbReference type="Pfam" id="PF13912">
    <property type="entry name" value="zf-C2H2_6"/>
    <property type="match status" value="1"/>
</dbReference>
<dbReference type="GO" id="GO:0008270">
    <property type="term" value="F:zinc ion binding"/>
    <property type="evidence" value="ECO:0007669"/>
    <property type="project" value="UniProtKB-KW"/>
</dbReference>
<dbReference type="OMA" id="CKDGAGM"/>
<comment type="subcellular location">
    <subcellularLocation>
        <location evidence="1">Nucleus</location>
    </subcellularLocation>
</comment>
<keyword evidence="4" id="KW-0862">Zinc</keyword>
<dbReference type="EMBL" id="AWWV01001064">
    <property type="protein sequence ID" value="OMP11644.1"/>
    <property type="molecule type" value="Genomic_DNA"/>
</dbReference>
<evidence type="ECO:0000256" key="5">
    <source>
        <dbReference type="ARBA" id="ARBA00023242"/>
    </source>
</evidence>